<dbReference type="RefSeq" id="WP_009626438.1">
    <property type="nucleotide sequence ID" value="NZ_VBTY01000043.1"/>
</dbReference>
<feature type="transmembrane region" description="Helical" evidence="1">
    <location>
        <begin position="26"/>
        <end position="46"/>
    </location>
</feature>
<organism evidence="2 3">
    <name type="scientific">Pseudanabaena catenata USMAC16</name>
    <dbReference type="NCBI Taxonomy" id="1855837"/>
    <lineage>
        <taxon>Bacteria</taxon>
        <taxon>Bacillati</taxon>
        <taxon>Cyanobacteriota</taxon>
        <taxon>Cyanophyceae</taxon>
        <taxon>Pseudanabaenales</taxon>
        <taxon>Pseudanabaenaceae</taxon>
        <taxon>Pseudanabaena</taxon>
    </lineage>
</organism>
<protein>
    <submittedName>
        <fullName evidence="2">Uncharacterized protein</fullName>
    </submittedName>
</protein>
<keyword evidence="1" id="KW-0472">Membrane</keyword>
<gene>
    <name evidence="2" type="ORF">FEV09_07320</name>
</gene>
<evidence type="ECO:0000313" key="3">
    <source>
        <dbReference type="Proteomes" id="UP001152872"/>
    </source>
</evidence>
<feature type="transmembrane region" description="Helical" evidence="1">
    <location>
        <begin position="201"/>
        <end position="222"/>
    </location>
</feature>
<feature type="transmembrane region" description="Helical" evidence="1">
    <location>
        <begin position="435"/>
        <end position="453"/>
    </location>
</feature>
<keyword evidence="1" id="KW-1133">Transmembrane helix</keyword>
<keyword evidence="1" id="KW-0812">Transmembrane</keyword>
<name>A0A9X4M872_9CYAN</name>
<evidence type="ECO:0000256" key="1">
    <source>
        <dbReference type="SAM" id="Phobius"/>
    </source>
</evidence>
<proteinExistence type="predicted"/>
<comment type="caution">
    <text evidence="2">The sequence shown here is derived from an EMBL/GenBank/DDBJ whole genome shotgun (WGS) entry which is preliminary data.</text>
</comment>
<feature type="transmembrane region" description="Helical" evidence="1">
    <location>
        <begin position="234"/>
        <end position="253"/>
    </location>
</feature>
<accession>A0A9X4M872</accession>
<keyword evidence="3" id="KW-1185">Reference proteome</keyword>
<dbReference type="EMBL" id="VBTY01000043">
    <property type="protein sequence ID" value="MDG3494365.1"/>
    <property type="molecule type" value="Genomic_DNA"/>
</dbReference>
<evidence type="ECO:0000313" key="2">
    <source>
        <dbReference type="EMBL" id="MDG3494365.1"/>
    </source>
</evidence>
<sequence length="461" mass="50583">MSNLTAKPHKAIAPTPRLNTPQMLKGGLYLTWGTCALLLITTIAAVQGQRYALKTIGKDTAPSIIAAQHIKSGIADLDANAANKLLVEAGKNPTAEKAYDNRRKEVVEATLAAAENITYGDAERNPIRTLFVALGDYRLKIHEARIYQKQKNNIAILEPFRAGIDIVDNTLLPAADALDQTNRSALDRVYLEQKFNMGKNLFFVAIVGLGLLVLLVVLQIFLNKRMRRLLNPMLLAATAIAILFMGYTFNALFSASSQLKLAKEDAFTSIHALWQIRALAYSANGDESRYLLDTAMAAKHEQGFFSKVTKLADIPPKVDTFNKVITNLSSSNNAGFNGLFAEALNNITFKGEKEATIATLEALGKYLEIDRQIRQLQQAGNRDAAVALCIGNGEGQSNWAFDRFDNALDQAIAINQQEFDRAVDRGFKDLEAFEVITPIALSAIALLTLLGILPRVKEYSI</sequence>
<dbReference type="Proteomes" id="UP001152872">
    <property type="component" value="Unassembled WGS sequence"/>
</dbReference>
<reference evidence="2" key="1">
    <citation type="submission" date="2019-05" db="EMBL/GenBank/DDBJ databases">
        <title>Whole genome sequencing of Pseudanabaena catenata USMAC16.</title>
        <authorList>
            <person name="Khan Z."/>
            <person name="Omar W.M."/>
            <person name="Convey P."/>
            <person name="Merican F."/>
            <person name="Najimudin N."/>
        </authorList>
    </citation>
    <scope>NUCLEOTIDE SEQUENCE</scope>
    <source>
        <strain evidence="2">USMAC16</strain>
    </source>
</reference>
<dbReference type="AlphaFoldDB" id="A0A9X4M872"/>